<dbReference type="Proteomes" id="UP001367676">
    <property type="component" value="Unassembled WGS sequence"/>
</dbReference>
<protein>
    <submittedName>
        <fullName evidence="1">Uncharacterized protein</fullName>
    </submittedName>
</protein>
<dbReference type="CDD" id="cd14726">
    <property type="entry name" value="TraB_PrgY-like"/>
    <property type="match status" value="1"/>
</dbReference>
<dbReference type="EMBL" id="JBBCAQ010000003">
    <property type="protein sequence ID" value="KAK7604610.1"/>
    <property type="molecule type" value="Genomic_DNA"/>
</dbReference>
<accession>A0AAN9YBC6</accession>
<dbReference type="PANTHER" id="PTHR21530:SF7">
    <property type="entry name" value="TRAB DOMAIN-CONTAINING PROTEIN"/>
    <property type="match status" value="1"/>
</dbReference>
<dbReference type="PANTHER" id="PTHR21530">
    <property type="entry name" value="PHEROMONE SHUTDOWN PROTEIN"/>
    <property type="match status" value="1"/>
</dbReference>
<gene>
    <name evidence="1" type="ORF">V9T40_005796</name>
</gene>
<organism evidence="1 2">
    <name type="scientific">Parthenolecanium corni</name>
    <dbReference type="NCBI Taxonomy" id="536013"/>
    <lineage>
        <taxon>Eukaryota</taxon>
        <taxon>Metazoa</taxon>
        <taxon>Ecdysozoa</taxon>
        <taxon>Arthropoda</taxon>
        <taxon>Hexapoda</taxon>
        <taxon>Insecta</taxon>
        <taxon>Pterygota</taxon>
        <taxon>Neoptera</taxon>
        <taxon>Paraneoptera</taxon>
        <taxon>Hemiptera</taxon>
        <taxon>Sternorrhyncha</taxon>
        <taxon>Coccoidea</taxon>
        <taxon>Coccidae</taxon>
        <taxon>Parthenolecanium</taxon>
    </lineage>
</organism>
<dbReference type="InterPro" id="IPR046345">
    <property type="entry name" value="TraB_PrgY-like"/>
</dbReference>
<dbReference type="AlphaFoldDB" id="A0AAN9YBC6"/>
<reference evidence="1 2" key="1">
    <citation type="submission" date="2024-03" db="EMBL/GenBank/DDBJ databases">
        <title>Adaptation during the transition from Ophiocordyceps entomopathogen to insect associate is accompanied by gene loss and intensified selection.</title>
        <authorList>
            <person name="Ward C.M."/>
            <person name="Onetto C.A."/>
            <person name="Borneman A.R."/>
        </authorList>
    </citation>
    <scope>NUCLEOTIDE SEQUENCE [LARGE SCALE GENOMIC DNA]</scope>
    <source>
        <strain evidence="1">AWRI1</strain>
        <tissue evidence="1">Single Adult Female</tissue>
    </source>
</reference>
<evidence type="ECO:0000313" key="1">
    <source>
        <dbReference type="EMBL" id="KAK7604610.1"/>
    </source>
</evidence>
<proteinExistence type="predicted"/>
<keyword evidence="2" id="KW-1185">Reference proteome</keyword>
<name>A0AAN9YBC6_9HEMI</name>
<evidence type="ECO:0000313" key="2">
    <source>
        <dbReference type="Proteomes" id="UP001367676"/>
    </source>
</evidence>
<comment type="caution">
    <text evidence="1">The sequence shown here is derived from an EMBL/GenBank/DDBJ whole genome shotgun (WGS) entry which is preliminary data.</text>
</comment>
<sequence>MFFSCDDLKLCTDRIAYSTDNPLGGRRSRYRAIGECYESNYRASNMGCPLGGHQLQPPNDFYEHVAETATFLDDPSVLDISCLTVNNALIYLLGTDHVNPRCQKEVSKIISLVRPDKVVVELCKLRACRCPNHMNSVFQNPAHFTFSYLKKVIAEIGFIPAFIFMADVFNEMEVSGNINLEFGGEMTGAIRQAKSFNECQLLLGDRPISLTIMRRASAMSWWTKIRLIAQVSLGLACKPLRTILLSNAHRVAESDPMTQYIFVFERDLCLVNALQMAAAVDSKNGHFSKIVAVVGGGHIKGIHEYWGKMAPQIAKLIYEPTFNFKYC</sequence>